<evidence type="ECO:0000313" key="1">
    <source>
        <dbReference type="EMBL" id="PPS11133.1"/>
    </source>
</evidence>
<protein>
    <submittedName>
        <fullName evidence="1">Uncharacterized protein</fullName>
    </submittedName>
</protein>
<dbReference type="GO" id="GO:0048367">
    <property type="term" value="P:shoot system development"/>
    <property type="evidence" value="ECO:0007669"/>
    <property type="project" value="InterPro"/>
</dbReference>
<name>A0A2P5Y6B3_GOSBA</name>
<evidence type="ECO:0000313" key="2">
    <source>
        <dbReference type="Proteomes" id="UP000239757"/>
    </source>
</evidence>
<dbReference type="EMBL" id="KZ663632">
    <property type="protein sequence ID" value="PPS11133.1"/>
    <property type="molecule type" value="Genomic_DNA"/>
</dbReference>
<dbReference type="InterPro" id="IPR004320">
    <property type="entry name" value="BPS1_pln"/>
</dbReference>
<reference evidence="1 2" key="1">
    <citation type="submission" date="2015-01" db="EMBL/GenBank/DDBJ databases">
        <title>Genome of allotetraploid Gossypium barbadense reveals genomic plasticity and fiber elongation in cotton evolution.</title>
        <authorList>
            <person name="Chen X."/>
            <person name="Liu X."/>
            <person name="Zhao B."/>
            <person name="Zheng H."/>
            <person name="Hu Y."/>
            <person name="Lu G."/>
            <person name="Yang C."/>
            <person name="Chen J."/>
            <person name="Shan C."/>
            <person name="Zhang L."/>
            <person name="Zhou Y."/>
            <person name="Wang L."/>
            <person name="Guo W."/>
            <person name="Bai Y."/>
            <person name="Ruan J."/>
            <person name="Shangguan X."/>
            <person name="Mao Y."/>
            <person name="Jiang J."/>
            <person name="Zhu Y."/>
            <person name="Lei J."/>
            <person name="Kang H."/>
            <person name="Chen S."/>
            <person name="He X."/>
            <person name="Wang R."/>
            <person name="Wang Y."/>
            <person name="Chen J."/>
            <person name="Wang L."/>
            <person name="Yu S."/>
            <person name="Wang B."/>
            <person name="Wei J."/>
            <person name="Song S."/>
            <person name="Lu X."/>
            <person name="Gao Z."/>
            <person name="Gu W."/>
            <person name="Deng X."/>
            <person name="Ma D."/>
            <person name="Wang S."/>
            <person name="Liang W."/>
            <person name="Fang L."/>
            <person name="Cai C."/>
            <person name="Zhu X."/>
            <person name="Zhou B."/>
            <person name="Zhang Y."/>
            <person name="Chen Z."/>
            <person name="Xu S."/>
            <person name="Zhu R."/>
            <person name="Wang S."/>
            <person name="Zhang T."/>
            <person name="Zhao G."/>
        </authorList>
    </citation>
    <scope>NUCLEOTIDE SEQUENCE [LARGE SCALE GENOMIC DNA]</scope>
    <source>
        <strain evidence="2">cv. Xinhai21</strain>
        <tissue evidence="1">Leaf</tissue>
    </source>
</reference>
<organism evidence="1 2">
    <name type="scientific">Gossypium barbadense</name>
    <name type="common">Sea Island cotton</name>
    <name type="synonym">Hibiscus barbadensis</name>
    <dbReference type="NCBI Taxonomy" id="3634"/>
    <lineage>
        <taxon>Eukaryota</taxon>
        <taxon>Viridiplantae</taxon>
        <taxon>Streptophyta</taxon>
        <taxon>Embryophyta</taxon>
        <taxon>Tracheophyta</taxon>
        <taxon>Spermatophyta</taxon>
        <taxon>Magnoliopsida</taxon>
        <taxon>eudicotyledons</taxon>
        <taxon>Gunneridae</taxon>
        <taxon>Pentapetalae</taxon>
        <taxon>rosids</taxon>
        <taxon>malvids</taxon>
        <taxon>Malvales</taxon>
        <taxon>Malvaceae</taxon>
        <taxon>Malvoideae</taxon>
        <taxon>Gossypium</taxon>
    </lineage>
</organism>
<proteinExistence type="predicted"/>
<dbReference type="OrthoDB" id="1433913at2759"/>
<dbReference type="AlphaFoldDB" id="A0A2P5Y6B3"/>
<dbReference type="Proteomes" id="UP000239757">
    <property type="component" value="Unassembled WGS sequence"/>
</dbReference>
<dbReference type="Pfam" id="PF03087">
    <property type="entry name" value="BPS1"/>
    <property type="match status" value="1"/>
</dbReference>
<gene>
    <name evidence="1" type="ORF">GOBAR_AA09512</name>
</gene>
<accession>A0A2P5Y6B3</accession>
<sequence length="114" mass="13137">MCSGGNKMHFLMFELPRAKEMVRLLKEAKVVTSSMFEYLFTLISRPQEQSNCGSWALVSKLLHHKRIACELARIRGINEFDKVNASLRSVISEKMSKYENVEMPRQLKGLELCV</sequence>
<dbReference type="GO" id="GO:0048364">
    <property type="term" value="P:root development"/>
    <property type="evidence" value="ECO:0007669"/>
    <property type="project" value="InterPro"/>
</dbReference>